<dbReference type="GO" id="GO:0016020">
    <property type="term" value="C:membrane"/>
    <property type="evidence" value="ECO:0007669"/>
    <property type="project" value="TreeGrafter"/>
</dbReference>
<feature type="domain" description="Ketoreductase" evidence="4">
    <location>
        <begin position="3"/>
        <end position="181"/>
    </location>
</feature>
<dbReference type="CDD" id="cd05233">
    <property type="entry name" value="SDR_c"/>
    <property type="match status" value="1"/>
</dbReference>
<dbReference type="PIRSF" id="PIRSF000126">
    <property type="entry name" value="11-beta-HSD1"/>
    <property type="match status" value="1"/>
</dbReference>
<dbReference type="PROSITE" id="PS00061">
    <property type="entry name" value="ADH_SHORT"/>
    <property type="match status" value="1"/>
</dbReference>
<comment type="similarity">
    <text evidence="1 3">Belongs to the short-chain dehydrogenases/reductases (SDR) family.</text>
</comment>
<evidence type="ECO:0000313" key="5">
    <source>
        <dbReference type="EMBL" id="HHE31597.1"/>
    </source>
</evidence>
<dbReference type="PRINTS" id="PR00080">
    <property type="entry name" value="SDRFAMILY"/>
</dbReference>
<accession>A0A7C5DDJ0</accession>
<dbReference type="InterPro" id="IPR002347">
    <property type="entry name" value="SDR_fam"/>
</dbReference>
<comment type="caution">
    <text evidence="5">The sequence shown here is derived from an EMBL/GenBank/DDBJ whole genome shotgun (WGS) entry which is preliminary data.</text>
</comment>
<dbReference type="PRINTS" id="PR00081">
    <property type="entry name" value="GDHRDH"/>
</dbReference>
<evidence type="ECO:0000259" key="4">
    <source>
        <dbReference type="SMART" id="SM00822"/>
    </source>
</evidence>
<dbReference type="PANTHER" id="PTHR44196:SF1">
    <property type="entry name" value="DEHYDROGENASE_REDUCTASE SDR FAMILY MEMBER 7B"/>
    <property type="match status" value="1"/>
</dbReference>
<dbReference type="Proteomes" id="UP000886058">
    <property type="component" value="Unassembled WGS sequence"/>
</dbReference>
<dbReference type="AlphaFoldDB" id="A0A7C5DDJ0"/>
<dbReference type="Pfam" id="PF00106">
    <property type="entry name" value="adh_short"/>
    <property type="match status" value="1"/>
</dbReference>
<dbReference type="SMART" id="SM00822">
    <property type="entry name" value="PKS_KR"/>
    <property type="match status" value="1"/>
</dbReference>
<sequence length="261" mass="27984">MKSYTLITGASGGTGKAIAADRAKSGEHLVLVARSGDKLEALAAELRGAHGVDVQVCPRDLSEPEAAKQVFRFCEERSIGVDRLVNCAGFSVTGGFEQMPEEELVRMSMVNMVAVATLTRLFLPSMLQRRQGVVANIASLGGFQGVPGMACYSATKSFVVTLTEALAGELSGTGVRVFAICPGFIDNDQFYSRAGHDRSRIITPVSSPEVVIRAVRRGLAGNSVLILPTSFDSMMRFTQRFVPRKLVVWLAGLFAGAHEKT</sequence>
<evidence type="ECO:0000256" key="2">
    <source>
        <dbReference type="ARBA" id="ARBA00023002"/>
    </source>
</evidence>
<proteinExistence type="inferred from homology"/>
<reference evidence="5" key="1">
    <citation type="journal article" date="2020" name="mSystems">
        <title>Genome- and Community-Level Interaction Insights into Carbon Utilization and Element Cycling Functions of Hydrothermarchaeota in Hydrothermal Sediment.</title>
        <authorList>
            <person name="Zhou Z."/>
            <person name="Liu Y."/>
            <person name="Xu W."/>
            <person name="Pan J."/>
            <person name="Luo Z.H."/>
            <person name="Li M."/>
        </authorList>
    </citation>
    <scope>NUCLEOTIDE SEQUENCE [LARGE SCALE GENOMIC DNA]</scope>
    <source>
        <strain evidence="5">HyVt-633</strain>
    </source>
</reference>
<dbReference type="Gene3D" id="3.40.50.720">
    <property type="entry name" value="NAD(P)-binding Rossmann-like Domain"/>
    <property type="match status" value="1"/>
</dbReference>
<dbReference type="EMBL" id="DRSQ01000066">
    <property type="protein sequence ID" value="HHE31597.1"/>
    <property type="molecule type" value="Genomic_DNA"/>
</dbReference>
<dbReference type="PANTHER" id="PTHR44196">
    <property type="entry name" value="DEHYDROGENASE/REDUCTASE SDR FAMILY MEMBER 7B"/>
    <property type="match status" value="1"/>
</dbReference>
<dbReference type="InterPro" id="IPR020904">
    <property type="entry name" value="Sc_DH/Rdtase_CS"/>
</dbReference>
<dbReference type="InterPro" id="IPR036291">
    <property type="entry name" value="NAD(P)-bd_dom_sf"/>
</dbReference>
<gene>
    <name evidence="5" type="ORF">ENL07_02910</name>
</gene>
<dbReference type="GO" id="GO:0016491">
    <property type="term" value="F:oxidoreductase activity"/>
    <property type="evidence" value="ECO:0007669"/>
    <property type="project" value="UniProtKB-KW"/>
</dbReference>
<dbReference type="InterPro" id="IPR057326">
    <property type="entry name" value="KR_dom"/>
</dbReference>
<name>A0A7C5DDJ0_9CHLB</name>
<keyword evidence="2" id="KW-0560">Oxidoreductase</keyword>
<dbReference type="SUPFAM" id="SSF51735">
    <property type="entry name" value="NAD(P)-binding Rossmann-fold domains"/>
    <property type="match status" value="1"/>
</dbReference>
<evidence type="ECO:0000256" key="3">
    <source>
        <dbReference type="RuleBase" id="RU000363"/>
    </source>
</evidence>
<evidence type="ECO:0000256" key="1">
    <source>
        <dbReference type="ARBA" id="ARBA00006484"/>
    </source>
</evidence>
<organism evidence="5">
    <name type="scientific">Chlorobaculum parvum</name>
    <dbReference type="NCBI Taxonomy" id="274539"/>
    <lineage>
        <taxon>Bacteria</taxon>
        <taxon>Pseudomonadati</taxon>
        <taxon>Chlorobiota</taxon>
        <taxon>Chlorobiia</taxon>
        <taxon>Chlorobiales</taxon>
        <taxon>Chlorobiaceae</taxon>
        <taxon>Chlorobaculum</taxon>
    </lineage>
</organism>
<protein>
    <submittedName>
        <fullName evidence="5">SDR family oxidoreductase</fullName>
    </submittedName>
</protein>